<dbReference type="EMBL" id="OX465079">
    <property type="protein sequence ID" value="CAI9275276.1"/>
    <property type="molecule type" value="Genomic_DNA"/>
</dbReference>
<keyword evidence="4 7" id="KW-0732">Signal</keyword>
<feature type="signal peptide" evidence="7">
    <location>
        <begin position="1"/>
        <end position="24"/>
    </location>
</feature>
<dbReference type="Gene3D" id="3.40.462.20">
    <property type="match status" value="1"/>
</dbReference>
<dbReference type="GO" id="GO:0071949">
    <property type="term" value="F:FAD binding"/>
    <property type="evidence" value="ECO:0007669"/>
    <property type="project" value="InterPro"/>
</dbReference>
<evidence type="ECO:0000256" key="1">
    <source>
        <dbReference type="ARBA" id="ARBA00001974"/>
    </source>
</evidence>
<dbReference type="InterPro" id="IPR036318">
    <property type="entry name" value="FAD-bd_PCMH-like_sf"/>
</dbReference>
<evidence type="ECO:0000313" key="10">
    <source>
        <dbReference type="Proteomes" id="UP001177003"/>
    </source>
</evidence>
<dbReference type="InterPro" id="IPR012951">
    <property type="entry name" value="BBE"/>
</dbReference>
<keyword evidence="6" id="KW-0325">Glycoprotein</keyword>
<dbReference type="InterPro" id="IPR006094">
    <property type="entry name" value="Oxid_FAD_bind_N"/>
</dbReference>
<dbReference type="AlphaFoldDB" id="A0AA36DXM2"/>
<dbReference type="Gene3D" id="3.30.465.10">
    <property type="match status" value="1"/>
</dbReference>
<sequence>MKKSQLSSSIFLLIITLSFSLSWAALSSILKATSDAEDFTSCVLSNSSNVTSVSELIFTPANASFLPAWQVHVQNTRFLKPSTPKPSAIVTPVNETLIRIVLYCAKMYDYELRIRSGGHDYEGLSYTADVPFVMLDFTNMRSIDVDVANKTAWVQAGAALGEVYYAISQKTDTLYFPAGVCPTVGVGGYMGGAGYGNLLRKYGTAADNVVDVRFMDVNGNILDRNSMGEDLFWAIRGGGASSFGIVLAWKLGLVEVPERVTVFILNKTLEDGVTEIFHKYQYVLPLIDRNLHMRTQIFSEYIGNTTMKTIRVMFEGIYQGTTDTLLPLLYEKFPELGVTPEICEEITMVQSTLVFWGLPSSTPTEFLTNRSAIAKLNNKSKSDYVRKPIPISGLNKIWKKLMENDESALLMINPFGGRMSDYSETAIPYPHRGGVVLQMLKTVNFAGQTSDTTPVSLSRIAWLNSLDELLTPYVSKNPREAYSNYNDLDFGVGNANYQEASLWGERYWKRANFKKLIRIKAKVDPENFFRHPQSIPVFSTSLSDM</sequence>
<keyword evidence="3" id="KW-0285">Flavoprotein</keyword>
<dbReference type="Pfam" id="PF08031">
    <property type="entry name" value="BBE"/>
    <property type="match status" value="1"/>
</dbReference>
<gene>
    <name evidence="9" type="ORF">LSALG_LOCUS15311</name>
</gene>
<comment type="cofactor">
    <cofactor evidence="1">
        <name>FAD</name>
        <dbReference type="ChEBI" id="CHEBI:57692"/>
    </cofactor>
</comment>
<dbReference type="SUPFAM" id="SSF56176">
    <property type="entry name" value="FAD-binding/transporter-associated domain-like"/>
    <property type="match status" value="1"/>
</dbReference>
<evidence type="ECO:0000256" key="4">
    <source>
        <dbReference type="ARBA" id="ARBA00022729"/>
    </source>
</evidence>
<dbReference type="PANTHER" id="PTHR32448">
    <property type="entry name" value="OS08G0158400 PROTEIN"/>
    <property type="match status" value="1"/>
</dbReference>
<organism evidence="9 10">
    <name type="scientific">Lactuca saligna</name>
    <name type="common">Willowleaf lettuce</name>
    <dbReference type="NCBI Taxonomy" id="75948"/>
    <lineage>
        <taxon>Eukaryota</taxon>
        <taxon>Viridiplantae</taxon>
        <taxon>Streptophyta</taxon>
        <taxon>Embryophyta</taxon>
        <taxon>Tracheophyta</taxon>
        <taxon>Spermatophyta</taxon>
        <taxon>Magnoliopsida</taxon>
        <taxon>eudicotyledons</taxon>
        <taxon>Gunneridae</taxon>
        <taxon>Pentapetalae</taxon>
        <taxon>asterids</taxon>
        <taxon>campanulids</taxon>
        <taxon>Asterales</taxon>
        <taxon>Asteraceae</taxon>
        <taxon>Cichorioideae</taxon>
        <taxon>Cichorieae</taxon>
        <taxon>Lactucinae</taxon>
        <taxon>Lactuca</taxon>
    </lineage>
</organism>
<feature type="chain" id="PRO_5041228584" description="FAD-binding PCMH-type domain-containing protein" evidence="7">
    <location>
        <begin position="25"/>
        <end position="545"/>
    </location>
</feature>
<dbReference type="PROSITE" id="PS51387">
    <property type="entry name" value="FAD_PCMH"/>
    <property type="match status" value="1"/>
</dbReference>
<evidence type="ECO:0000313" key="9">
    <source>
        <dbReference type="EMBL" id="CAI9275276.1"/>
    </source>
</evidence>
<protein>
    <recommendedName>
        <fullName evidence="8">FAD-binding PCMH-type domain-containing protein</fullName>
    </recommendedName>
</protein>
<feature type="domain" description="FAD-binding PCMH-type" evidence="8">
    <location>
        <begin position="82"/>
        <end position="256"/>
    </location>
</feature>
<dbReference type="Gene3D" id="3.30.43.10">
    <property type="entry name" value="Uridine Diphospho-n-acetylenolpyruvylglucosamine Reductase, domain 2"/>
    <property type="match status" value="1"/>
</dbReference>
<keyword evidence="10" id="KW-1185">Reference proteome</keyword>
<evidence type="ECO:0000256" key="3">
    <source>
        <dbReference type="ARBA" id="ARBA00022630"/>
    </source>
</evidence>
<dbReference type="Proteomes" id="UP001177003">
    <property type="component" value="Chromosome 3"/>
</dbReference>
<evidence type="ECO:0000256" key="5">
    <source>
        <dbReference type="ARBA" id="ARBA00022827"/>
    </source>
</evidence>
<dbReference type="InterPro" id="IPR016169">
    <property type="entry name" value="FAD-bd_PCMH_sub2"/>
</dbReference>
<dbReference type="InterPro" id="IPR016166">
    <property type="entry name" value="FAD-bd_PCMH"/>
</dbReference>
<reference evidence="9" key="1">
    <citation type="submission" date="2023-04" db="EMBL/GenBank/DDBJ databases">
        <authorList>
            <person name="Vijverberg K."/>
            <person name="Xiong W."/>
            <person name="Schranz E."/>
        </authorList>
    </citation>
    <scope>NUCLEOTIDE SEQUENCE</scope>
</reference>
<dbReference type="Pfam" id="PF01565">
    <property type="entry name" value="FAD_binding_4"/>
    <property type="match status" value="1"/>
</dbReference>
<comment type="similarity">
    <text evidence="2">Belongs to the oxygen-dependent FAD-linked oxidoreductase family.</text>
</comment>
<evidence type="ECO:0000256" key="7">
    <source>
        <dbReference type="SAM" id="SignalP"/>
    </source>
</evidence>
<dbReference type="InterPro" id="IPR016167">
    <property type="entry name" value="FAD-bd_PCMH_sub1"/>
</dbReference>
<evidence type="ECO:0000256" key="2">
    <source>
        <dbReference type="ARBA" id="ARBA00005466"/>
    </source>
</evidence>
<evidence type="ECO:0000259" key="8">
    <source>
        <dbReference type="PROSITE" id="PS51387"/>
    </source>
</evidence>
<dbReference type="GO" id="GO:0016491">
    <property type="term" value="F:oxidoreductase activity"/>
    <property type="evidence" value="ECO:0007669"/>
    <property type="project" value="InterPro"/>
</dbReference>
<evidence type="ECO:0000256" key="6">
    <source>
        <dbReference type="ARBA" id="ARBA00023180"/>
    </source>
</evidence>
<name>A0AA36DXM2_LACSI</name>
<proteinExistence type="inferred from homology"/>
<keyword evidence="5" id="KW-0274">FAD</keyword>
<accession>A0AA36DXM2</accession>